<evidence type="ECO:0000256" key="1">
    <source>
        <dbReference type="ARBA" id="ARBA00022679"/>
    </source>
</evidence>
<dbReference type="RefSeq" id="WP_249314675.1">
    <property type="nucleotide sequence ID" value="NZ_JACRSR010000001.1"/>
</dbReference>
<keyword evidence="1" id="KW-0808">Transferase</keyword>
<dbReference type="SUPFAM" id="SSF55729">
    <property type="entry name" value="Acyl-CoA N-acyltransferases (Nat)"/>
    <property type="match status" value="1"/>
</dbReference>
<keyword evidence="2" id="KW-0012">Acyltransferase</keyword>
<name>A0A926HNK3_9FIRM</name>
<protein>
    <submittedName>
        <fullName evidence="4">GNAT family N-acetyltransferase</fullName>
    </submittedName>
</protein>
<dbReference type="InterPro" id="IPR050832">
    <property type="entry name" value="Bact_Acetyltransf"/>
</dbReference>
<dbReference type="Proteomes" id="UP000623172">
    <property type="component" value="Unassembled WGS sequence"/>
</dbReference>
<reference evidence="4" key="1">
    <citation type="submission" date="2020-08" db="EMBL/GenBank/DDBJ databases">
        <title>Genome public.</title>
        <authorList>
            <person name="Liu C."/>
            <person name="Sun Q."/>
        </authorList>
    </citation>
    <scope>NUCLEOTIDE SEQUENCE</scope>
    <source>
        <strain evidence="4">NSJ-53</strain>
    </source>
</reference>
<comment type="caution">
    <text evidence="4">The sequence shown here is derived from an EMBL/GenBank/DDBJ whole genome shotgun (WGS) entry which is preliminary data.</text>
</comment>
<organism evidence="4 5">
    <name type="scientific">Gehongia tenuis</name>
    <dbReference type="NCBI Taxonomy" id="2763655"/>
    <lineage>
        <taxon>Bacteria</taxon>
        <taxon>Bacillati</taxon>
        <taxon>Bacillota</taxon>
        <taxon>Clostridia</taxon>
        <taxon>Christensenellales</taxon>
        <taxon>Christensenellaceae</taxon>
        <taxon>Gehongia</taxon>
    </lineage>
</organism>
<dbReference type="InterPro" id="IPR000182">
    <property type="entry name" value="GNAT_dom"/>
</dbReference>
<gene>
    <name evidence="4" type="ORF">H8696_02460</name>
</gene>
<keyword evidence="5" id="KW-1185">Reference proteome</keyword>
<dbReference type="Gene3D" id="3.40.630.30">
    <property type="match status" value="1"/>
</dbReference>
<dbReference type="EMBL" id="JACRSR010000001">
    <property type="protein sequence ID" value="MBC8530704.1"/>
    <property type="molecule type" value="Genomic_DNA"/>
</dbReference>
<evidence type="ECO:0000313" key="5">
    <source>
        <dbReference type="Proteomes" id="UP000623172"/>
    </source>
</evidence>
<sequence length="171" mass="19515">MEMTIRKALPKDVPAILAVTHHAFTEYARAVGQDIPVKALGEKRRDIEADLMRKTVLVAVLDGVVAGSIRYERLPGNLAYVGRVGVDPKYQRFGLGRALMEAVVERCQKEGYDAMVLHTASKLKEQVRFYYNNGFYIHSTTHDRGYIRALFCRELKQPFRKDLFTLVPKDK</sequence>
<dbReference type="PROSITE" id="PS51186">
    <property type="entry name" value="GNAT"/>
    <property type="match status" value="1"/>
</dbReference>
<feature type="domain" description="N-acetyltransferase" evidence="3">
    <location>
        <begin position="3"/>
        <end position="160"/>
    </location>
</feature>
<evidence type="ECO:0000256" key="2">
    <source>
        <dbReference type="ARBA" id="ARBA00023315"/>
    </source>
</evidence>
<dbReference type="GO" id="GO:0016747">
    <property type="term" value="F:acyltransferase activity, transferring groups other than amino-acyl groups"/>
    <property type="evidence" value="ECO:0007669"/>
    <property type="project" value="InterPro"/>
</dbReference>
<dbReference type="CDD" id="cd04301">
    <property type="entry name" value="NAT_SF"/>
    <property type="match status" value="1"/>
</dbReference>
<dbReference type="Pfam" id="PF00583">
    <property type="entry name" value="Acetyltransf_1"/>
    <property type="match status" value="1"/>
</dbReference>
<proteinExistence type="predicted"/>
<dbReference type="PANTHER" id="PTHR43877">
    <property type="entry name" value="AMINOALKYLPHOSPHONATE N-ACETYLTRANSFERASE-RELATED-RELATED"/>
    <property type="match status" value="1"/>
</dbReference>
<evidence type="ECO:0000259" key="3">
    <source>
        <dbReference type="PROSITE" id="PS51186"/>
    </source>
</evidence>
<dbReference type="AlphaFoldDB" id="A0A926HNK3"/>
<dbReference type="InterPro" id="IPR016181">
    <property type="entry name" value="Acyl_CoA_acyltransferase"/>
</dbReference>
<accession>A0A926HNK3</accession>
<evidence type="ECO:0000313" key="4">
    <source>
        <dbReference type="EMBL" id="MBC8530704.1"/>
    </source>
</evidence>